<dbReference type="InterPro" id="IPR025375">
    <property type="entry name" value="DUF4365"/>
</dbReference>
<dbReference type="AlphaFoldDB" id="A0A6N8FA83"/>
<protein>
    <submittedName>
        <fullName evidence="2">DUF4365 domain-containing protein</fullName>
    </submittedName>
</protein>
<keyword evidence="3" id="KW-1185">Reference proteome</keyword>
<feature type="domain" description="DUF4365" evidence="1">
    <location>
        <begin position="13"/>
        <end position="145"/>
    </location>
</feature>
<dbReference type="EMBL" id="WOCD01000005">
    <property type="protein sequence ID" value="MUH73208.1"/>
    <property type="molecule type" value="Genomic_DNA"/>
</dbReference>
<proteinExistence type="predicted"/>
<dbReference type="OrthoDB" id="5917253at2"/>
<dbReference type="Proteomes" id="UP000439994">
    <property type="component" value="Unassembled WGS sequence"/>
</dbReference>
<evidence type="ECO:0000313" key="3">
    <source>
        <dbReference type="Proteomes" id="UP000439994"/>
    </source>
</evidence>
<reference evidence="2 3" key="1">
    <citation type="submission" date="2019-11" db="EMBL/GenBank/DDBJ databases">
        <title>P. haliotis isolates from Z. marina roots.</title>
        <authorList>
            <person name="Cohen M."/>
            <person name="Jospin G."/>
            <person name="Eisen J.A."/>
            <person name="Coil D.A."/>
        </authorList>
    </citation>
    <scope>NUCLEOTIDE SEQUENCE [LARGE SCALE GENOMIC DNA]</scope>
    <source>
        <strain evidence="2 3">UCD-MCMsp1aY</strain>
    </source>
</reference>
<name>A0A6N8FA83_9GAMM</name>
<dbReference type="RefSeq" id="WP_155696408.1">
    <property type="nucleotide sequence ID" value="NZ_WOCD01000005.1"/>
</dbReference>
<comment type="caution">
    <text evidence="2">The sequence shown here is derived from an EMBL/GenBank/DDBJ whole genome shotgun (WGS) entry which is preliminary data.</text>
</comment>
<evidence type="ECO:0000259" key="1">
    <source>
        <dbReference type="Pfam" id="PF14280"/>
    </source>
</evidence>
<evidence type="ECO:0000313" key="2">
    <source>
        <dbReference type="EMBL" id="MUH73208.1"/>
    </source>
</evidence>
<accession>A0A6N8FA83</accession>
<sequence>MQRPIIIENNMLEADSEQHFRAVMPRGWTADKPNPDIGVDLVVGIIESNRASSRELLVQLKASQESNVTSDGLYERITLDVSTYNYLWDLLPVAILVKYVASERAAYWQLLSQAPEPNQENLTMTVKLPRSQVLNDESWQIIRRYVEAIHLRKLGARERVDLAQFT</sequence>
<organism evidence="2 3">
    <name type="scientific">Psychrosphaera haliotis</name>
    <dbReference type="NCBI Taxonomy" id="555083"/>
    <lineage>
        <taxon>Bacteria</taxon>
        <taxon>Pseudomonadati</taxon>
        <taxon>Pseudomonadota</taxon>
        <taxon>Gammaproteobacteria</taxon>
        <taxon>Alteromonadales</taxon>
        <taxon>Pseudoalteromonadaceae</taxon>
        <taxon>Psychrosphaera</taxon>
    </lineage>
</organism>
<dbReference type="Pfam" id="PF14280">
    <property type="entry name" value="DUF4365"/>
    <property type="match status" value="1"/>
</dbReference>
<gene>
    <name evidence="2" type="ORF">GNP35_12380</name>
</gene>